<organism evidence="1">
    <name type="scientific">Salvia splendens</name>
    <name type="common">Scarlet sage</name>
    <dbReference type="NCBI Taxonomy" id="180675"/>
    <lineage>
        <taxon>Eukaryota</taxon>
        <taxon>Viridiplantae</taxon>
        <taxon>Streptophyta</taxon>
        <taxon>Embryophyta</taxon>
        <taxon>Tracheophyta</taxon>
        <taxon>Spermatophyta</taxon>
        <taxon>Magnoliopsida</taxon>
        <taxon>eudicotyledons</taxon>
        <taxon>Gunneridae</taxon>
        <taxon>Pentapetalae</taxon>
        <taxon>asterids</taxon>
        <taxon>lamiids</taxon>
        <taxon>Lamiales</taxon>
        <taxon>Lamiaceae</taxon>
        <taxon>Nepetoideae</taxon>
        <taxon>Mentheae</taxon>
        <taxon>Salviinae</taxon>
        <taxon>Salvia</taxon>
        <taxon>Salvia subgen. Calosphace</taxon>
        <taxon>core Calosphace</taxon>
    </lineage>
</organism>
<dbReference type="PANTHER" id="PTHR48167:SF2">
    <property type="entry name" value="EXPRESSED PROTEIN"/>
    <property type="match status" value="1"/>
</dbReference>
<dbReference type="OrthoDB" id="2013327at2759"/>
<reference evidence="1" key="2">
    <citation type="submission" date="2020-08" db="EMBL/GenBank/DDBJ databases">
        <title>Plant Genome Project.</title>
        <authorList>
            <person name="Zhang R.-G."/>
        </authorList>
    </citation>
    <scope>NUCLEOTIDE SEQUENCE</scope>
    <source>
        <strain evidence="1">Huo1</strain>
        <tissue evidence="1">Leaf</tissue>
    </source>
</reference>
<proteinExistence type="predicted"/>
<dbReference type="EMBL" id="PNBA02000022">
    <property type="protein sequence ID" value="KAG6386335.1"/>
    <property type="molecule type" value="Genomic_DNA"/>
</dbReference>
<protein>
    <submittedName>
        <fullName evidence="1">Uncharacterized protein</fullName>
    </submittedName>
</protein>
<evidence type="ECO:0000313" key="1">
    <source>
        <dbReference type="EMBL" id="KAG6386335.1"/>
    </source>
</evidence>
<keyword evidence="2" id="KW-1185">Reference proteome</keyword>
<accession>A0A8X8W1J2</accession>
<comment type="caution">
    <text evidence="1">The sequence shown here is derived from an EMBL/GenBank/DDBJ whole genome shotgun (WGS) entry which is preliminary data.</text>
</comment>
<sequence>MNQLSRASMKWSRLVGGIRLPSAAAVAPRRFSTEASEPSRADSGDQFLRTPSAGVVYGRLLDITKHTSKADVINLLDASNLSPEKIKVEYNRGFLPLSMLVEFPSASSYDAALRSIGRKGRIYNIRRADKSDWDAGAPYDGKAIILLGLPRNANFDDVERFLSGCQYNSSSIQISVRFTNEGPIRMALVHFPSQALAMHAYITKNRGFCLNNQITVQVLH</sequence>
<name>A0A8X8W1J2_SALSN</name>
<dbReference type="Proteomes" id="UP000298416">
    <property type="component" value="Unassembled WGS sequence"/>
</dbReference>
<dbReference type="AlphaFoldDB" id="A0A8X8W1J2"/>
<dbReference type="PANTHER" id="PTHR48167">
    <property type="entry name" value="EXPRESSED PROTEIN"/>
    <property type="match status" value="1"/>
</dbReference>
<gene>
    <name evidence="1" type="ORF">SASPL_155231</name>
</gene>
<evidence type="ECO:0000313" key="2">
    <source>
        <dbReference type="Proteomes" id="UP000298416"/>
    </source>
</evidence>
<reference evidence="1" key="1">
    <citation type="submission" date="2018-01" db="EMBL/GenBank/DDBJ databases">
        <authorList>
            <person name="Mao J.F."/>
        </authorList>
    </citation>
    <scope>NUCLEOTIDE SEQUENCE</scope>
    <source>
        <strain evidence="1">Huo1</strain>
        <tissue evidence="1">Leaf</tissue>
    </source>
</reference>